<evidence type="ECO:0000313" key="2">
    <source>
        <dbReference type="Proteomes" id="UP000285456"/>
    </source>
</evidence>
<dbReference type="Proteomes" id="UP000285456">
    <property type="component" value="Unassembled WGS sequence"/>
</dbReference>
<dbReference type="SUPFAM" id="SSF52540">
    <property type="entry name" value="P-loop containing nucleoside triphosphate hydrolases"/>
    <property type="match status" value="1"/>
</dbReference>
<dbReference type="AlphaFoldDB" id="A0A417YLY5"/>
<gene>
    <name evidence="1" type="ORF">D1B32_03875</name>
</gene>
<evidence type="ECO:0000313" key="1">
    <source>
        <dbReference type="EMBL" id="RHW34315.1"/>
    </source>
</evidence>
<protein>
    <submittedName>
        <fullName evidence="1">AAA family ATPase</fullName>
    </submittedName>
</protein>
<comment type="caution">
    <text evidence="1">The sequence shown here is derived from an EMBL/GenBank/DDBJ whole genome shotgun (WGS) entry which is preliminary data.</text>
</comment>
<dbReference type="Gene3D" id="3.40.50.300">
    <property type="entry name" value="P-loop containing nucleotide triphosphate hydrolases"/>
    <property type="match status" value="1"/>
</dbReference>
<name>A0A417YLY5_9BACI</name>
<dbReference type="Pfam" id="PF13671">
    <property type="entry name" value="AAA_33"/>
    <property type="match status" value="1"/>
</dbReference>
<keyword evidence="2" id="KW-1185">Reference proteome</keyword>
<dbReference type="InterPro" id="IPR027417">
    <property type="entry name" value="P-loop_NTPase"/>
</dbReference>
<reference evidence="1 2" key="1">
    <citation type="journal article" date="2007" name="Int. J. Syst. Evol. Microbiol.">
        <title>Oceanobacillus profundus sp. nov., isolated from a deep-sea sediment core.</title>
        <authorList>
            <person name="Kim Y.G."/>
            <person name="Choi D.H."/>
            <person name="Hyun S."/>
            <person name="Cho B.C."/>
        </authorList>
    </citation>
    <scope>NUCLEOTIDE SEQUENCE [LARGE SCALE GENOMIC DNA]</scope>
    <source>
        <strain evidence="1 2">DSM 18246</strain>
    </source>
</reference>
<dbReference type="OrthoDB" id="1649389at2"/>
<proteinExistence type="predicted"/>
<dbReference type="EMBL" id="QWEH01000002">
    <property type="protein sequence ID" value="RHW34315.1"/>
    <property type="molecule type" value="Genomic_DNA"/>
</dbReference>
<sequence>MIHFRGRDFLNSKRTVFLISGPPGAGKSTLADKICKSMDGLCVHIEGDVLYNLVKKGWVHPCDDHDNFFLNVLWDNIVALVENFTQNNMNVVTDYVFSKEQIFSVIDRMKHLDINIKIIVIKSDINILINRDRLRSGIAYVGEERIRQIVKDFNSNYFPEEFMLDNNDADLEGLVDVVLKEDRFTVN</sequence>
<organism evidence="1 2">
    <name type="scientific">Oceanobacillus profundus</name>
    <dbReference type="NCBI Taxonomy" id="372463"/>
    <lineage>
        <taxon>Bacteria</taxon>
        <taxon>Bacillati</taxon>
        <taxon>Bacillota</taxon>
        <taxon>Bacilli</taxon>
        <taxon>Bacillales</taxon>
        <taxon>Bacillaceae</taxon>
        <taxon>Oceanobacillus</taxon>
    </lineage>
</organism>
<accession>A0A417YLY5</accession>